<accession>A0A813CEA6</accession>
<keyword evidence="4" id="KW-1185">Reference proteome</keyword>
<feature type="transmembrane region" description="Helical" evidence="2">
    <location>
        <begin position="385"/>
        <end position="410"/>
    </location>
</feature>
<evidence type="ECO:0000313" key="3">
    <source>
        <dbReference type="EMBL" id="CAE7942396.1"/>
    </source>
</evidence>
<dbReference type="PANTHER" id="PTHR24133:SF40">
    <property type="entry name" value="ANKYRIN REPEAT DOMAIN 44"/>
    <property type="match status" value="1"/>
</dbReference>
<feature type="compositionally biased region" description="Acidic residues" evidence="1">
    <location>
        <begin position="1090"/>
        <end position="1109"/>
    </location>
</feature>
<dbReference type="PANTHER" id="PTHR24133">
    <property type="entry name" value="ANKYRIN DOMAIN-CONTAINING"/>
    <property type="match status" value="1"/>
</dbReference>
<dbReference type="InterPro" id="IPR052391">
    <property type="entry name" value="E3_Ligase-Neurotoxin"/>
</dbReference>
<organism evidence="3 4">
    <name type="scientific">Symbiodinium necroappetens</name>
    <dbReference type="NCBI Taxonomy" id="1628268"/>
    <lineage>
        <taxon>Eukaryota</taxon>
        <taxon>Sar</taxon>
        <taxon>Alveolata</taxon>
        <taxon>Dinophyceae</taxon>
        <taxon>Suessiales</taxon>
        <taxon>Symbiodiniaceae</taxon>
        <taxon>Symbiodinium</taxon>
    </lineage>
</organism>
<keyword evidence="2" id="KW-0472">Membrane</keyword>
<feature type="region of interest" description="Disordered" evidence="1">
    <location>
        <begin position="1086"/>
        <end position="1109"/>
    </location>
</feature>
<dbReference type="OrthoDB" id="429912at2759"/>
<dbReference type="Proteomes" id="UP000601435">
    <property type="component" value="Unassembled WGS sequence"/>
</dbReference>
<keyword evidence="2" id="KW-1133">Transmembrane helix</keyword>
<comment type="caution">
    <text evidence="3">The sequence shown here is derived from an EMBL/GenBank/DDBJ whole genome shotgun (WGS) entry which is preliminary data.</text>
</comment>
<dbReference type="SUPFAM" id="SSF48403">
    <property type="entry name" value="Ankyrin repeat"/>
    <property type="match status" value="1"/>
</dbReference>
<feature type="transmembrane region" description="Helical" evidence="2">
    <location>
        <begin position="347"/>
        <end position="364"/>
    </location>
</feature>
<evidence type="ECO:0000256" key="2">
    <source>
        <dbReference type="SAM" id="Phobius"/>
    </source>
</evidence>
<evidence type="ECO:0000256" key="1">
    <source>
        <dbReference type="SAM" id="MobiDB-lite"/>
    </source>
</evidence>
<feature type="transmembrane region" description="Helical" evidence="2">
    <location>
        <begin position="172"/>
        <end position="192"/>
    </location>
</feature>
<dbReference type="SMART" id="SM00248">
    <property type="entry name" value="ANK"/>
    <property type="match status" value="4"/>
</dbReference>
<keyword evidence="2" id="KW-0812">Transmembrane</keyword>
<dbReference type="InterPro" id="IPR002110">
    <property type="entry name" value="Ankyrin_rpt"/>
</dbReference>
<dbReference type="EMBL" id="CAJNJA010096541">
    <property type="protein sequence ID" value="CAE7942396.1"/>
    <property type="molecule type" value="Genomic_DNA"/>
</dbReference>
<dbReference type="InterPro" id="IPR036770">
    <property type="entry name" value="Ankyrin_rpt-contain_sf"/>
</dbReference>
<evidence type="ECO:0000313" key="4">
    <source>
        <dbReference type="Proteomes" id="UP000601435"/>
    </source>
</evidence>
<proteinExistence type="predicted"/>
<reference evidence="3" key="1">
    <citation type="submission" date="2021-02" db="EMBL/GenBank/DDBJ databases">
        <authorList>
            <person name="Dougan E. K."/>
            <person name="Rhodes N."/>
            <person name="Thang M."/>
            <person name="Chan C."/>
        </authorList>
    </citation>
    <scope>NUCLEOTIDE SEQUENCE</scope>
</reference>
<name>A0A813CEA6_9DINO</name>
<protein>
    <submittedName>
        <fullName evidence="3">Uncharacterized protein</fullName>
    </submittedName>
</protein>
<sequence>MPAFFSFFRSREFFVADDCGSPTLQPTLRKMPRALEDRKKVLEQRFKAVKMLREGVHSALHDQSAFLKKMNDAASAKMNDLEYFPAVELHMFPEDPLNATANWQALLVPTVPEAFGKTLRLCHKDAQQATCIAELPFPRLPRHLRSLASSWDPLDRLRSTPIWLNRLGEGSLLLGMLLLVVATACLTLMWCGQNSEKLTFSMPKLPVKYLLAHHAELYPDAGGMEEPLLVLDAGIEVVVEEVSSATRYISFKSVLQEWQELYRRAFRSPSAALWGRLKKPTGWILLHEEHGPVSVLAEPMEASLQGHPDLVPSLLPMIRKNAFLCGAYLSAQWLAMARLTAVFGRRAFAFLVCILYLLHLLVLLQQALSFHHGLEHEELLTQRKLLRLAPTHLLTGIFWLLVLPVVPLLVHGMRAAFSESPQLSALAVICTCVLLHAKHLHDATSSHNKWREPQIQSKEYVPFTALPLQMASDAPTKLTYDGALKWLAAKAVKMIFAWLASCALAMILLDLLQMRGQLLKYDVSRGHLTSPGSREAFHNTLLLDTNADSLTLNVELFDHTRDLLLKVEHPLLNDTELVRFNESGEHQISIPPGPLYGRISLWAVGSYADTNYTIHVIRVAPAIKVSVNSSFNSSKHPSLADVRFYEERRLQYLLEYPTWYVPDVDMAATSAIEVSLDSVVLAPMALDGQSSDVPTVSPRRCSHVCGPRKAGFGNACVYEQAVELPVPLCVGLHSPQQLDMDTSDLSVAGKNSTLLDWLRDVNVSGKFVMLDDFSTEDGTMHWPFDAAVVGLHNSFSLSTSLSSLAGSVQLEIAVTQDPTSAEQLRIPLQIVAHPPAVQLALNCSTGSTCFFLPEFNMESPRTEYALCGAETQNVSVWVDDPRFTIRATDSAEATQCTGHGQVMRTEYRVSRAESEKDCPWREYYVPWDSGYDLVVRRSILKCLEMAVDSQAVKALGSILETTRYEGRVKRFEVRDLMGAEMLLVRMGLVESADNNPCVDDAGLLGASLRKTPDIQMAKLMLEMDANPSAKSGQDTPLQIAAARGNMAAMHLLLGYKAATKGSLAVAASRCQIKAMELLIAKEKQGKIDNEKDENEEEEEEEEDCDESPFGDVFEEQPWFNCTEVPVLRKVMELLENGTRCVPDTNCKGYMLQTAIHHKDAQVTRVMLERGADANLVEGFTPLGMLMQQREKEPVISLETFVVIAKLLKDYGMDINRPTNLAGDRVLTEAAKNCDLEVAGALLKLGADPTMTNHGAKNASQVAQDKCGKEAARFQKLLATQTYIHKSEP</sequence>
<feature type="transmembrane region" description="Helical" evidence="2">
    <location>
        <begin position="495"/>
        <end position="514"/>
    </location>
</feature>
<dbReference type="Gene3D" id="1.25.40.20">
    <property type="entry name" value="Ankyrin repeat-containing domain"/>
    <property type="match status" value="2"/>
</dbReference>
<gene>
    <name evidence="3" type="ORF">SNEC2469_LOCUS34648</name>
</gene>